<accession>A0A5D8Q905</accession>
<dbReference type="PANTHER" id="PTHR43311:SF2">
    <property type="entry name" value="GLUTAMATE--TRNA LIGASE, MITOCHONDRIAL-RELATED"/>
    <property type="match status" value="1"/>
</dbReference>
<comment type="function">
    <text evidence="7">Catalyzes the attachment of glutamate to tRNA(Glu) in a two-step reaction: glutamate is first activated by ATP to form Glu-AMP and then transferred to the acceptor end of tRNA(Glu).</text>
</comment>
<dbReference type="Gene3D" id="3.40.50.620">
    <property type="entry name" value="HUPs"/>
    <property type="match status" value="1"/>
</dbReference>
<dbReference type="InterPro" id="IPR001412">
    <property type="entry name" value="aa-tRNA-synth_I_CS"/>
</dbReference>
<dbReference type="Gene3D" id="1.10.10.350">
    <property type="match status" value="1"/>
</dbReference>
<proteinExistence type="inferred from homology"/>
<dbReference type="InterPro" id="IPR008925">
    <property type="entry name" value="aa_tRNA-synth_I_cd-bd_sf"/>
</dbReference>
<comment type="caution">
    <text evidence="10">The sequence shown here is derived from an EMBL/GenBank/DDBJ whole genome shotgun (WGS) entry which is preliminary data.</text>
</comment>
<keyword evidence="4 7" id="KW-0067">ATP-binding</keyword>
<feature type="short sequence motif" description="'HIGH' region" evidence="7">
    <location>
        <begin position="10"/>
        <end position="20"/>
    </location>
</feature>
<keyword evidence="2 7" id="KW-0436">Ligase</keyword>
<dbReference type="InterPro" id="IPR004527">
    <property type="entry name" value="Glu-tRNA-ligase_bac/mito"/>
</dbReference>
<name>A0A5D8Q905_9THEO</name>
<dbReference type="AlphaFoldDB" id="A0A5D8Q905"/>
<dbReference type="EC" id="6.1.1.17" evidence="7"/>
<evidence type="ECO:0000259" key="8">
    <source>
        <dbReference type="Pfam" id="PF00749"/>
    </source>
</evidence>
<evidence type="ECO:0000313" key="10">
    <source>
        <dbReference type="EMBL" id="TZE80266.1"/>
    </source>
</evidence>
<dbReference type="InterPro" id="IPR033910">
    <property type="entry name" value="GluRS_core"/>
</dbReference>
<keyword evidence="11" id="KW-1185">Reference proteome</keyword>
<evidence type="ECO:0000256" key="5">
    <source>
        <dbReference type="ARBA" id="ARBA00022917"/>
    </source>
</evidence>
<dbReference type="RefSeq" id="WP_149546396.1">
    <property type="nucleotide sequence ID" value="NZ_VTPS01000037.1"/>
</dbReference>
<dbReference type="InterPro" id="IPR000924">
    <property type="entry name" value="Glu/Gln-tRNA-synth"/>
</dbReference>
<dbReference type="PRINTS" id="PR00987">
    <property type="entry name" value="TRNASYNTHGLU"/>
</dbReference>
<protein>
    <recommendedName>
        <fullName evidence="7">Glutamate--tRNA ligase</fullName>
        <ecNumber evidence="7">6.1.1.17</ecNumber>
    </recommendedName>
    <alternativeName>
        <fullName evidence="7">Glutamyl-tRNA synthetase</fullName>
        <shortName evidence="7">GluRS</shortName>
    </alternativeName>
</protein>
<dbReference type="PANTHER" id="PTHR43311">
    <property type="entry name" value="GLUTAMATE--TRNA LIGASE"/>
    <property type="match status" value="1"/>
</dbReference>
<keyword evidence="7" id="KW-0963">Cytoplasm</keyword>
<evidence type="ECO:0000256" key="3">
    <source>
        <dbReference type="ARBA" id="ARBA00022741"/>
    </source>
</evidence>
<dbReference type="FunFam" id="3.40.50.620:FF:000045">
    <property type="entry name" value="Glutamate--tRNA ligase, mitochondrial"/>
    <property type="match status" value="1"/>
</dbReference>
<feature type="domain" description="Glutamyl/glutaminyl-tRNA synthetase class Ib catalytic" evidence="8">
    <location>
        <begin position="3"/>
        <end position="320"/>
    </location>
</feature>
<dbReference type="InterPro" id="IPR014729">
    <property type="entry name" value="Rossmann-like_a/b/a_fold"/>
</dbReference>
<evidence type="ECO:0000256" key="2">
    <source>
        <dbReference type="ARBA" id="ARBA00022598"/>
    </source>
</evidence>
<dbReference type="InterPro" id="IPR045462">
    <property type="entry name" value="aa-tRNA-synth_I_cd-bd"/>
</dbReference>
<dbReference type="GO" id="GO:0000049">
    <property type="term" value="F:tRNA binding"/>
    <property type="evidence" value="ECO:0007669"/>
    <property type="project" value="InterPro"/>
</dbReference>
<dbReference type="SUPFAM" id="SSF48163">
    <property type="entry name" value="An anticodon-binding domain of class I aminoacyl-tRNA synthetases"/>
    <property type="match status" value="1"/>
</dbReference>
<evidence type="ECO:0000256" key="6">
    <source>
        <dbReference type="ARBA" id="ARBA00023146"/>
    </source>
</evidence>
<comment type="caution">
    <text evidence="7">Lacks conserved residue(s) required for the propagation of feature annotation.</text>
</comment>
<evidence type="ECO:0000259" key="9">
    <source>
        <dbReference type="Pfam" id="PF19269"/>
    </source>
</evidence>
<feature type="binding site" evidence="7">
    <location>
        <position position="254"/>
    </location>
    <ligand>
        <name>ATP</name>
        <dbReference type="ChEBI" id="CHEBI:30616"/>
    </ligand>
</feature>
<keyword evidence="6 7" id="KW-0030">Aminoacyl-tRNA synthetase</keyword>
<dbReference type="Pfam" id="PF19269">
    <property type="entry name" value="Anticodon_2"/>
    <property type="match status" value="1"/>
</dbReference>
<dbReference type="GO" id="GO:0005524">
    <property type="term" value="F:ATP binding"/>
    <property type="evidence" value="ECO:0007669"/>
    <property type="project" value="UniProtKB-UniRule"/>
</dbReference>
<dbReference type="EMBL" id="VTPS01000037">
    <property type="protein sequence ID" value="TZE80266.1"/>
    <property type="molecule type" value="Genomic_DNA"/>
</dbReference>
<dbReference type="PROSITE" id="PS00178">
    <property type="entry name" value="AA_TRNA_LIGASE_I"/>
    <property type="match status" value="1"/>
</dbReference>
<organism evidence="10 11">
    <name type="scientific">Calorimonas adulescens</name>
    <dbReference type="NCBI Taxonomy" id="2606906"/>
    <lineage>
        <taxon>Bacteria</taxon>
        <taxon>Bacillati</taxon>
        <taxon>Bacillota</taxon>
        <taxon>Clostridia</taxon>
        <taxon>Thermoanaerobacterales</taxon>
        <taxon>Thermoanaerobacteraceae</taxon>
        <taxon>Calorimonas</taxon>
    </lineage>
</organism>
<feature type="domain" description="Aminoacyl-tRNA synthetase class I anticodon-binding" evidence="9">
    <location>
        <begin position="334"/>
        <end position="481"/>
    </location>
</feature>
<gene>
    <name evidence="7" type="primary">gltX</name>
    <name evidence="10" type="ORF">FWJ32_13005</name>
</gene>
<evidence type="ECO:0000256" key="4">
    <source>
        <dbReference type="ARBA" id="ARBA00022840"/>
    </source>
</evidence>
<keyword evidence="3 7" id="KW-0547">Nucleotide-binding</keyword>
<dbReference type="GO" id="GO:0008270">
    <property type="term" value="F:zinc ion binding"/>
    <property type="evidence" value="ECO:0007669"/>
    <property type="project" value="InterPro"/>
</dbReference>
<dbReference type="NCBIfam" id="TIGR00464">
    <property type="entry name" value="gltX_bact"/>
    <property type="match status" value="1"/>
</dbReference>
<dbReference type="GO" id="GO:0005829">
    <property type="term" value="C:cytosol"/>
    <property type="evidence" value="ECO:0007669"/>
    <property type="project" value="TreeGrafter"/>
</dbReference>
<evidence type="ECO:0000313" key="11">
    <source>
        <dbReference type="Proteomes" id="UP000322976"/>
    </source>
</evidence>
<comment type="similarity">
    <text evidence="1 7">Belongs to the class-I aminoacyl-tRNA synthetase family. Glutamate--tRNA ligase type 1 subfamily.</text>
</comment>
<feature type="short sequence motif" description="'KMSKS' region" evidence="7">
    <location>
        <begin position="251"/>
        <end position="255"/>
    </location>
</feature>
<reference evidence="10 11" key="1">
    <citation type="submission" date="2019-08" db="EMBL/GenBank/DDBJ databases">
        <title>Calorimonas adulescens gen. nov., sp. nov., an anaerobic thermophilic bacterium from Sakhalin hot spring.</title>
        <authorList>
            <person name="Khomyakova M.A."/>
            <person name="Merkel A.Y."/>
            <person name="Novikov A."/>
            <person name="Bonch-Osmolovskaya E.A."/>
            <person name="Slobodkin A.I."/>
        </authorList>
    </citation>
    <scope>NUCLEOTIDE SEQUENCE [LARGE SCALE GENOMIC DNA]</scope>
    <source>
        <strain evidence="10 11">A05MB</strain>
    </source>
</reference>
<dbReference type="InterPro" id="IPR020751">
    <property type="entry name" value="aa-tRNA-synth_I_codon-bd_sub2"/>
</dbReference>
<sequence length="487" mass="55570">MGNVRVRFAPSPTGYLHIGGARTALFNWLFARHNGGKMVLRIEDTDLERLKEDSVSQIISSMKWLGITWDEGPEVGGEYGPYFQSQRLDGYRKACERLLVEGKAYYCYCTPEELEANREEARKAGIPPRYSGRCKNLTPEEIERFKAEGRKPVVRFKVPTEGTTVVNDIIRGEVTFDNSILDDFVIMKSNGIPTYNFAAVVDDHAMGMTHIIRAEEHLSNTPKQVLIYNALGYDIPEFAHVPMILAPDRSKLSKRHGATSVEEFREQGYLPQAIVNYLILLGWSPEGDNEIITLEQAIKEFTLEKVNKSAAIYDTTKLTWLNGIYMRDLPLDEVVKHALPFYIKEGLIPEDYNDQDIKRVKEVAARVREREKTLVDLARASSYFFRFDYVYEEKGVNKYFKKDGTADILKKGIEALRAVDDFTIENTERAYRKLIEESGIKSGDLFHPTRLAISGRTTGPGLFDIMALLGKEETIKRMEKAVEYMEK</sequence>
<dbReference type="GO" id="GO:0006424">
    <property type="term" value="P:glutamyl-tRNA aminoacylation"/>
    <property type="evidence" value="ECO:0007669"/>
    <property type="project" value="UniProtKB-UniRule"/>
</dbReference>
<keyword evidence="5 7" id="KW-0648">Protein biosynthesis</keyword>
<dbReference type="InterPro" id="IPR049940">
    <property type="entry name" value="GluQ/Sye"/>
</dbReference>
<dbReference type="SUPFAM" id="SSF52374">
    <property type="entry name" value="Nucleotidylyl transferase"/>
    <property type="match status" value="1"/>
</dbReference>
<evidence type="ECO:0000256" key="1">
    <source>
        <dbReference type="ARBA" id="ARBA00007894"/>
    </source>
</evidence>
<comment type="catalytic activity">
    <reaction evidence="7">
        <text>tRNA(Glu) + L-glutamate + ATP = L-glutamyl-tRNA(Glu) + AMP + diphosphate</text>
        <dbReference type="Rhea" id="RHEA:23540"/>
        <dbReference type="Rhea" id="RHEA-COMP:9663"/>
        <dbReference type="Rhea" id="RHEA-COMP:9680"/>
        <dbReference type="ChEBI" id="CHEBI:29985"/>
        <dbReference type="ChEBI" id="CHEBI:30616"/>
        <dbReference type="ChEBI" id="CHEBI:33019"/>
        <dbReference type="ChEBI" id="CHEBI:78442"/>
        <dbReference type="ChEBI" id="CHEBI:78520"/>
        <dbReference type="ChEBI" id="CHEBI:456215"/>
        <dbReference type="EC" id="6.1.1.17"/>
    </reaction>
</comment>
<dbReference type="GO" id="GO:0004818">
    <property type="term" value="F:glutamate-tRNA ligase activity"/>
    <property type="evidence" value="ECO:0007669"/>
    <property type="project" value="UniProtKB-UniRule"/>
</dbReference>
<comment type="subcellular location">
    <subcellularLocation>
        <location evidence="7">Cytoplasm</location>
    </subcellularLocation>
</comment>
<dbReference type="CDD" id="cd00808">
    <property type="entry name" value="GluRS_core"/>
    <property type="match status" value="1"/>
</dbReference>
<comment type="subunit">
    <text evidence="7">Monomer.</text>
</comment>
<dbReference type="HAMAP" id="MF_00022">
    <property type="entry name" value="Glu_tRNA_synth_type1"/>
    <property type="match status" value="1"/>
</dbReference>
<evidence type="ECO:0000256" key="7">
    <source>
        <dbReference type="HAMAP-Rule" id="MF_00022"/>
    </source>
</evidence>
<dbReference type="Proteomes" id="UP000322976">
    <property type="component" value="Unassembled WGS sequence"/>
</dbReference>
<dbReference type="Pfam" id="PF00749">
    <property type="entry name" value="tRNA-synt_1c"/>
    <property type="match status" value="1"/>
</dbReference>
<dbReference type="InterPro" id="IPR020058">
    <property type="entry name" value="Glu/Gln-tRNA-synth_Ib_cat-dom"/>
</dbReference>